<gene>
    <name evidence="2" type="ORF">EUBHAL_01143</name>
</gene>
<organism evidence="2 3">
    <name type="scientific">Anaerobutyricum hallii DSM 3353</name>
    <dbReference type="NCBI Taxonomy" id="411469"/>
    <lineage>
        <taxon>Bacteria</taxon>
        <taxon>Bacillati</taxon>
        <taxon>Bacillota</taxon>
        <taxon>Clostridia</taxon>
        <taxon>Lachnospirales</taxon>
        <taxon>Lachnospiraceae</taxon>
        <taxon>Anaerobutyricum</taxon>
    </lineage>
</organism>
<keyword evidence="1" id="KW-1133">Transmembrane helix</keyword>
<protein>
    <submittedName>
        <fullName evidence="2">Uncharacterized protein</fullName>
    </submittedName>
</protein>
<dbReference type="AlphaFoldDB" id="C0EUQ5"/>
<reference evidence="2 3" key="1">
    <citation type="submission" date="2009-01" db="EMBL/GenBank/DDBJ databases">
        <authorList>
            <person name="Fulton L."/>
            <person name="Clifton S."/>
            <person name="Fulton B."/>
            <person name="Xu J."/>
            <person name="Minx P."/>
            <person name="Pepin K.H."/>
            <person name="Johnson M."/>
            <person name="Bhonagiri V."/>
            <person name="Nash W.E."/>
            <person name="Mardis E.R."/>
            <person name="Wilson R.K."/>
        </authorList>
    </citation>
    <scope>NUCLEOTIDE SEQUENCE [LARGE SCALE GENOMIC DNA]</scope>
    <source>
        <strain evidence="2 3">DSM 3353</strain>
    </source>
</reference>
<evidence type="ECO:0000256" key="1">
    <source>
        <dbReference type="SAM" id="Phobius"/>
    </source>
</evidence>
<sequence length="54" mass="6145">MYSRNLFTKASARKTPRVHGNLLYHLFLLTSTYTLYFSGKSLLSGIKKDISDSC</sequence>
<keyword evidence="1" id="KW-0812">Transmembrane</keyword>
<name>C0EUQ5_9FIRM</name>
<comment type="caution">
    <text evidence="2">The sequence shown here is derived from an EMBL/GenBank/DDBJ whole genome shotgun (WGS) entry which is preliminary data.</text>
</comment>
<feature type="transmembrane region" description="Helical" evidence="1">
    <location>
        <begin position="21"/>
        <end position="39"/>
    </location>
</feature>
<accession>C0EUQ5</accession>
<evidence type="ECO:0000313" key="2">
    <source>
        <dbReference type="EMBL" id="EEG36979.1"/>
    </source>
</evidence>
<proteinExistence type="predicted"/>
<dbReference type="EMBL" id="ACEP01000056">
    <property type="protein sequence ID" value="EEG36979.1"/>
    <property type="molecule type" value="Genomic_DNA"/>
</dbReference>
<reference evidence="2 3" key="2">
    <citation type="submission" date="2009-02" db="EMBL/GenBank/DDBJ databases">
        <title>Draft genome sequence of Eubacterium hallii (DSM 3353).</title>
        <authorList>
            <person name="Sudarsanam P."/>
            <person name="Ley R."/>
            <person name="Guruge J."/>
            <person name="Turnbaugh P.J."/>
            <person name="Mahowald M."/>
            <person name="Liep D."/>
            <person name="Gordon J."/>
        </authorList>
    </citation>
    <scope>NUCLEOTIDE SEQUENCE [LARGE SCALE GENOMIC DNA]</scope>
    <source>
        <strain evidence="2 3">DSM 3353</strain>
    </source>
</reference>
<dbReference type="Proteomes" id="UP000003174">
    <property type="component" value="Unassembled WGS sequence"/>
</dbReference>
<evidence type="ECO:0000313" key="3">
    <source>
        <dbReference type="Proteomes" id="UP000003174"/>
    </source>
</evidence>
<keyword evidence="1" id="KW-0472">Membrane</keyword>